<dbReference type="InterPro" id="IPR000477">
    <property type="entry name" value="RT_dom"/>
</dbReference>
<reference evidence="1 2" key="1">
    <citation type="submission" date="2018-11" db="EMBL/GenBank/DDBJ databases">
        <authorList>
            <consortium name="Pathogen Informatics"/>
        </authorList>
    </citation>
    <scope>NUCLEOTIDE SEQUENCE [LARGE SCALE GENOMIC DNA]</scope>
    <source>
        <strain evidence="1 2">Zambia</strain>
    </source>
</reference>
<gene>
    <name evidence="1" type="ORF">SMRZ_LOCUS17255</name>
</gene>
<keyword evidence="2" id="KW-1185">Reference proteome</keyword>
<dbReference type="EMBL" id="UZAI01017328">
    <property type="protein sequence ID" value="VDP23394.1"/>
    <property type="molecule type" value="Genomic_DNA"/>
</dbReference>
<accession>A0A183MMI0</accession>
<name>A0A183MMI0_9TREM</name>
<protein>
    <submittedName>
        <fullName evidence="1">Uncharacterized protein</fullName>
    </submittedName>
</protein>
<evidence type="ECO:0000313" key="1">
    <source>
        <dbReference type="EMBL" id="VDP23394.1"/>
    </source>
</evidence>
<dbReference type="InterPro" id="IPR043502">
    <property type="entry name" value="DNA/RNA_pol_sf"/>
</dbReference>
<dbReference type="SUPFAM" id="SSF56219">
    <property type="entry name" value="DNase I-like"/>
    <property type="match status" value="1"/>
</dbReference>
<dbReference type="PANTHER" id="PTHR19446">
    <property type="entry name" value="REVERSE TRANSCRIPTASES"/>
    <property type="match status" value="1"/>
</dbReference>
<dbReference type="SUPFAM" id="SSF56672">
    <property type="entry name" value="DNA/RNA polymerases"/>
    <property type="match status" value="1"/>
</dbReference>
<dbReference type="STRING" id="48269.A0A183MMI0"/>
<evidence type="ECO:0000313" key="2">
    <source>
        <dbReference type="Proteomes" id="UP000277204"/>
    </source>
</evidence>
<dbReference type="Pfam" id="PF00078">
    <property type="entry name" value="RVT_1"/>
    <property type="match status" value="1"/>
</dbReference>
<dbReference type="CDD" id="cd09076">
    <property type="entry name" value="L1-EN"/>
    <property type="match status" value="1"/>
</dbReference>
<dbReference type="Proteomes" id="UP000277204">
    <property type="component" value="Unassembled WGS sequence"/>
</dbReference>
<proteinExistence type="predicted"/>
<organism evidence="1 2">
    <name type="scientific">Schistosoma margrebowiei</name>
    <dbReference type="NCBI Taxonomy" id="48269"/>
    <lineage>
        <taxon>Eukaryota</taxon>
        <taxon>Metazoa</taxon>
        <taxon>Spiralia</taxon>
        <taxon>Lophotrochozoa</taxon>
        <taxon>Platyhelminthes</taxon>
        <taxon>Trematoda</taxon>
        <taxon>Digenea</taxon>
        <taxon>Strigeidida</taxon>
        <taxon>Schistosomatoidea</taxon>
        <taxon>Schistosomatidae</taxon>
        <taxon>Schistosoma</taxon>
    </lineage>
</organism>
<dbReference type="AlphaFoldDB" id="A0A183MMI0"/>
<dbReference type="Gene3D" id="3.60.10.10">
    <property type="entry name" value="Endonuclease/exonuclease/phosphatase"/>
    <property type="match status" value="1"/>
</dbReference>
<dbReference type="CDD" id="cd01650">
    <property type="entry name" value="RT_nLTR_like"/>
    <property type="match status" value="1"/>
</dbReference>
<dbReference type="PROSITE" id="PS50878">
    <property type="entry name" value="RT_POL"/>
    <property type="match status" value="1"/>
</dbReference>
<sequence length="641" mass="73691">MDTLSAIQHKRRCDRNTLVKVHGTFEQCGKEGILMNIIQCYAPTNDSNDDIKDQFYERLRSIIEKCPRKDLTILMGDLNAKVGIDNTGYEDIMGRHGLGERNENGERFANLCAFNKLVIGGTIFPHKRIHKATWISPDHTTENQIDHICINKKFGRTMEDVRTRRGADVASDHHLVVANLKLKLKKNWTSGQTAIQRFNTAFLRDTDKLNEFKIALNNRFQALQDLLKEEETSMEDNWKGIKEALTSTCQEVLGLKKYHHKEWISTETLDKIKERKNKKAAINNSRTRAEKVEAQAEYIEANKQVKRSIRADNKKYVEELATTAEKAAREGNMKQLYDTTKKLAGKYSKPERPVKDKEGKPITEIQQQRNRWVEYFEELLNRPAPMNPPDIEAAHTDLPIDVNPPTKEEIRMAVRQIKNGKAAGPDNIPAEALKSDIEATTNMLYLLFKKIWEEEQVPMDWKEGHLVKIPKKGDLSKCENYRGITLLSIPGKVFNRVLLNRMKDAVDAQLRDQQAGFRKDRSCTDQIATLRIIVEQSVEWNSSLYINFIDYEKAFDSVDRRTLWKLLRHYGVPEKIVNIIRNSYDGLQCKVVHGGKLTDAFQVRTGVRQGCLLSPFLFLLVVDWIMKTSTSEGKHGILWTA</sequence>
<dbReference type="InterPro" id="IPR036691">
    <property type="entry name" value="Endo/exonu/phosph_ase_sf"/>
</dbReference>